<evidence type="ECO:0000313" key="2">
    <source>
        <dbReference type="EMBL" id="CRK36361.1"/>
    </source>
</evidence>
<dbReference type="PANTHER" id="PTHR10811">
    <property type="entry name" value="FRINGE-RELATED"/>
    <property type="match status" value="1"/>
</dbReference>
<feature type="region of interest" description="Disordered" evidence="1">
    <location>
        <begin position="101"/>
        <end position="121"/>
    </location>
</feature>
<dbReference type="Proteomes" id="UP000045706">
    <property type="component" value="Unassembled WGS sequence"/>
</dbReference>
<accession>A0A0G4MQ53</accession>
<gene>
    <name evidence="2" type="ORF">BN1723_004225</name>
</gene>
<dbReference type="InterPro" id="IPR006740">
    <property type="entry name" value="DUF604"/>
</dbReference>
<dbReference type="Gene3D" id="3.90.550.50">
    <property type="match status" value="1"/>
</dbReference>
<evidence type="ECO:0000256" key="1">
    <source>
        <dbReference type="SAM" id="MobiDB-lite"/>
    </source>
</evidence>
<feature type="compositionally biased region" description="Basic and acidic residues" evidence="1">
    <location>
        <begin position="102"/>
        <end position="119"/>
    </location>
</feature>
<organism evidence="2 3">
    <name type="scientific">Verticillium longisporum</name>
    <name type="common">Verticillium dahliae var. longisporum</name>
    <dbReference type="NCBI Taxonomy" id="100787"/>
    <lineage>
        <taxon>Eukaryota</taxon>
        <taxon>Fungi</taxon>
        <taxon>Dikarya</taxon>
        <taxon>Ascomycota</taxon>
        <taxon>Pezizomycotina</taxon>
        <taxon>Sordariomycetes</taxon>
        <taxon>Hypocreomycetidae</taxon>
        <taxon>Glomerellales</taxon>
        <taxon>Plectosphaerellaceae</taxon>
        <taxon>Verticillium</taxon>
    </lineage>
</organism>
<evidence type="ECO:0008006" key="4">
    <source>
        <dbReference type="Google" id="ProtNLM"/>
    </source>
</evidence>
<feature type="non-terminal residue" evidence="2">
    <location>
        <position position="600"/>
    </location>
</feature>
<sequence length="600" mass="67269">MKVPFLHQQAQLEKGHSRTASQPGSLPFITDLKAKLLPLTQHSYSIPNPLARALKLVAAVLVFVVLCLNLPSRRPYATDLVLETADLRNGALVSVKPVRPSHASDDLAKPVNESTHDAHPTTTHVMNCNTDMGRLREIGAAHDLGDQIEYLKHYVRFTRKPIERRSYTMLQQSLLPDSSEVGHSFRTLRLSEGNVHEAECRKPLDLEVPQSPFPANVDLSDYIFALTTTFKRLKHPKTIEEWAYWLTDGNGRTNGGKLLVRLTDASDVELRDVTQRLADVGIDAEVSACDSRIEKEMAVRYVGLVPLLYSHKVSSTKQWFVLCDADTFFSAMNSLVAKFKQYDPTMPLYIGTLSEDAGAVKLHGSQAFGSGGVFLSRPLAKIISSVHDTCNTRVKLKESNSGWGPQGDILLRKCIYENTDVRLTQLDDLWQLDLSGDAAGFYEGGLKPFSIHHFKGHKKWWHASFPLNTTKIARTCGEDCSYQRFVTADNFIISNGYSIAQYPQGIDFDLNQIEGTFRSDIKVDGKKNGWGFDYTFGPQRPPLSNTGKKMAWDIYDSQYLEDGSVSQVYVRKKDDERWTTKDGKPMKALDGIIELVWIPA</sequence>
<dbReference type="AlphaFoldDB" id="A0A0G4MQ53"/>
<dbReference type="EMBL" id="CVQI01028890">
    <property type="protein sequence ID" value="CRK36361.1"/>
    <property type="molecule type" value="Genomic_DNA"/>
</dbReference>
<proteinExistence type="predicted"/>
<evidence type="ECO:0000313" key="3">
    <source>
        <dbReference type="Proteomes" id="UP000045706"/>
    </source>
</evidence>
<dbReference type="Pfam" id="PF04646">
    <property type="entry name" value="DUF604"/>
    <property type="match status" value="1"/>
</dbReference>
<name>A0A0G4MQ53_VERLO</name>
<protein>
    <recommendedName>
        <fullName evidence="4">Glycosyltransferase family 31 protein</fullName>
    </recommendedName>
</protein>
<reference evidence="3" key="1">
    <citation type="submission" date="2015-05" db="EMBL/GenBank/DDBJ databases">
        <authorList>
            <person name="Fogelqvist Johan"/>
        </authorList>
    </citation>
    <scope>NUCLEOTIDE SEQUENCE [LARGE SCALE GENOMIC DNA]</scope>
</reference>